<proteinExistence type="predicted"/>
<dbReference type="GO" id="GO:0003700">
    <property type="term" value="F:DNA-binding transcription factor activity"/>
    <property type="evidence" value="ECO:0007669"/>
    <property type="project" value="InterPro"/>
</dbReference>
<name>A0A7M1SP60_9MICO</name>
<evidence type="ECO:0000313" key="7">
    <source>
        <dbReference type="Proteomes" id="UP000593758"/>
    </source>
</evidence>
<dbReference type="InterPro" id="IPR050204">
    <property type="entry name" value="AraC_XylS_family_regulators"/>
</dbReference>
<dbReference type="SMART" id="SM00342">
    <property type="entry name" value="HTH_ARAC"/>
    <property type="match status" value="1"/>
</dbReference>
<accession>A0A7M1SP60</accession>
<gene>
    <name evidence="6" type="ORF">IM660_11140</name>
</gene>
<keyword evidence="1" id="KW-0805">Transcription regulation</keyword>
<dbReference type="GO" id="GO:0043565">
    <property type="term" value="F:sequence-specific DNA binding"/>
    <property type="evidence" value="ECO:0007669"/>
    <property type="project" value="InterPro"/>
</dbReference>
<keyword evidence="7" id="KW-1185">Reference proteome</keyword>
<dbReference type="InterPro" id="IPR018060">
    <property type="entry name" value="HTH_AraC"/>
</dbReference>
<feature type="domain" description="HTH araC/xylS-type" evidence="5">
    <location>
        <begin position="162"/>
        <end position="260"/>
    </location>
</feature>
<keyword evidence="3" id="KW-0804">Transcription</keyword>
<dbReference type="Proteomes" id="UP000593758">
    <property type="component" value="Chromosome"/>
</dbReference>
<evidence type="ECO:0000313" key="6">
    <source>
        <dbReference type="EMBL" id="QOR69265.1"/>
    </source>
</evidence>
<organism evidence="6 7">
    <name type="scientific">Ruania alkalisoli</name>
    <dbReference type="NCBI Taxonomy" id="2779775"/>
    <lineage>
        <taxon>Bacteria</taxon>
        <taxon>Bacillati</taxon>
        <taxon>Actinomycetota</taxon>
        <taxon>Actinomycetes</taxon>
        <taxon>Micrococcales</taxon>
        <taxon>Ruaniaceae</taxon>
        <taxon>Ruania</taxon>
    </lineage>
</organism>
<dbReference type="PANTHER" id="PTHR46796">
    <property type="entry name" value="HTH-TYPE TRANSCRIPTIONAL ACTIVATOR RHAS-RELATED"/>
    <property type="match status" value="1"/>
</dbReference>
<evidence type="ECO:0000256" key="2">
    <source>
        <dbReference type="ARBA" id="ARBA00023125"/>
    </source>
</evidence>
<keyword evidence="2" id="KW-0238">DNA-binding</keyword>
<dbReference type="PROSITE" id="PS01124">
    <property type="entry name" value="HTH_ARAC_FAMILY_2"/>
    <property type="match status" value="1"/>
</dbReference>
<dbReference type="Pfam" id="PF12833">
    <property type="entry name" value="HTH_18"/>
    <property type="match status" value="1"/>
</dbReference>
<dbReference type="EMBL" id="CP063169">
    <property type="protein sequence ID" value="QOR69265.1"/>
    <property type="molecule type" value="Genomic_DNA"/>
</dbReference>
<dbReference type="AlphaFoldDB" id="A0A7M1SP60"/>
<evidence type="ECO:0000259" key="5">
    <source>
        <dbReference type="PROSITE" id="PS01124"/>
    </source>
</evidence>
<protein>
    <submittedName>
        <fullName evidence="6">AraC family transcriptional regulator</fullName>
    </submittedName>
</protein>
<dbReference type="KEGG" id="halt:IM660_11140"/>
<dbReference type="PANTHER" id="PTHR46796:SF15">
    <property type="entry name" value="BLL1074 PROTEIN"/>
    <property type="match status" value="1"/>
</dbReference>
<reference evidence="6 7" key="1">
    <citation type="submission" date="2020-10" db="EMBL/GenBank/DDBJ databases">
        <title>Haloactinobacterium sp. RN3S43, a bacterium isolated from saline soil.</title>
        <authorList>
            <person name="Sun J.-Q."/>
        </authorList>
    </citation>
    <scope>NUCLEOTIDE SEQUENCE [LARGE SCALE GENOMIC DNA]</scope>
    <source>
        <strain evidence="6 7">RN3S43</strain>
    </source>
</reference>
<sequence>MGERDSAAGAAHSLGVARTAWFDLDLPPDAVHFGVPSLTATIVLAFDRPTDVGWADEASHAGYRVLVAGLHTRPSLVRTHGRQHGMQLALSPWGVRTLLGVPLSAITRHILELGDLPTAPLHRLLTPVLDAPEQARPAMLRRELVGLAGSLDHTRAHRPRPEVVEAWRLIRTSRGNESIDAIARAVGWSRRHLTTQFAGEFGLRPKEAARIARFETARALAREGLDLATVAATAGYADQSHLTRDWTAITGRPPARSLRTEFPNVQDLTGAGGAE</sequence>
<dbReference type="Gene3D" id="1.10.10.60">
    <property type="entry name" value="Homeodomain-like"/>
    <property type="match status" value="1"/>
</dbReference>
<feature type="region of interest" description="Disordered" evidence="4">
    <location>
        <begin position="254"/>
        <end position="275"/>
    </location>
</feature>
<evidence type="ECO:0000256" key="4">
    <source>
        <dbReference type="SAM" id="MobiDB-lite"/>
    </source>
</evidence>
<evidence type="ECO:0000256" key="3">
    <source>
        <dbReference type="ARBA" id="ARBA00023163"/>
    </source>
</evidence>
<evidence type="ECO:0000256" key="1">
    <source>
        <dbReference type="ARBA" id="ARBA00023015"/>
    </source>
</evidence>
<dbReference type="RefSeq" id="WP_193495529.1">
    <property type="nucleotide sequence ID" value="NZ_CP063169.1"/>
</dbReference>